<dbReference type="EMBL" id="DSBX01000034">
    <property type="protein sequence ID" value="HDQ98866.1"/>
    <property type="molecule type" value="Genomic_DNA"/>
</dbReference>
<feature type="transmembrane region" description="Helical" evidence="14">
    <location>
        <begin position="67"/>
        <end position="85"/>
    </location>
</feature>
<comment type="subcellular location">
    <subcellularLocation>
        <location evidence="1">Cell membrane</location>
        <topology evidence="1">Multi-pass membrane protein</topology>
    </subcellularLocation>
</comment>
<evidence type="ECO:0000256" key="11">
    <source>
        <dbReference type="ARBA" id="ARBA00023201"/>
    </source>
</evidence>
<evidence type="ECO:0000256" key="14">
    <source>
        <dbReference type="SAM" id="Phobius"/>
    </source>
</evidence>
<evidence type="ECO:0000256" key="13">
    <source>
        <dbReference type="RuleBase" id="RU362091"/>
    </source>
</evidence>
<dbReference type="GO" id="GO:0006814">
    <property type="term" value="P:sodium ion transport"/>
    <property type="evidence" value="ECO:0007669"/>
    <property type="project" value="UniProtKB-KW"/>
</dbReference>
<keyword evidence="7 14" id="KW-1133">Transmembrane helix</keyword>
<keyword evidence="3" id="KW-0813">Transport</keyword>
<feature type="transmembrane region" description="Helical" evidence="14">
    <location>
        <begin position="91"/>
        <end position="114"/>
    </location>
</feature>
<evidence type="ECO:0000256" key="3">
    <source>
        <dbReference type="ARBA" id="ARBA00022448"/>
    </source>
</evidence>
<dbReference type="InterPro" id="IPR050277">
    <property type="entry name" value="Sodium:Solute_Symporter"/>
</dbReference>
<dbReference type="GO" id="GO:0005886">
    <property type="term" value="C:plasma membrane"/>
    <property type="evidence" value="ECO:0007669"/>
    <property type="project" value="UniProtKB-SubCell"/>
</dbReference>
<comment type="similarity">
    <text evidence="2 13">Belongs to the sodium:solute symporter (SSF) (TC 2.A.21) family.</text>
</comment>
<dbReference type="Proteomes" id="UP000885672">
    <property type="component" value="Unassembled WGS sequence"/>
</dbReference>
<dbReference type="Gene3D" id="1.20.1730.10">
    <property type="entry name" value="Sodium/glucose cotransporter"/>
    <property type="match status" value="1"/>
</dbReference>
<keyword evidence="8" id="KW-0915">Sodium</keyword>
<evidence type="ECO:0000256" key="2">
    <source>
        <dbReference type="ARBA" id="ARBA00006434"/>
    </source>
</evidence>
<evidence type="ECO:0000256" key="6">
    <source>
        <dbReference type="ARBA" id="ARBA00022847"/>
    </source>
</evidence>
<dbReference type="AlphaFoldDB" id="A0A7V0T4X1"/>
<organism evidence="15">
    <name type="scientific">candidate division WOR-3 bacterium</name>
    <dbReference type="NCBI Taxonomy" id="2052148"/>
    <lineage>
        <taxon>Bacteria</taxon>
        <taxon>Bacteria division WOR-3</taxon>
    </lineage>
</organism>
<dbReference type="GO" id="GO:0015293">
    <property type="term" value="F:symporter activity"/>
    <property type="evidence" value="ECO:0007669"/>
    <property type="project" value="UniProtKB-KW"/>
</dbReference>
<dbReference type="Pfam" id="PF00474">
    <property type="entry name" value="SSF"/>
    <property type="match status" value="1"/>
</dbReference>
<evidence type="ECO:0000313" key="15">
    <source>
        <dbReference type="EMBL" id="HDQ98866.1"/>
    </source>
</evidence>
<dbReference type="PANTHER" id="PTHR48086">
    <property type="entry name" value="SODIUM/PROLINE SYMPORTER-RELATED"/>
    <property type="match status" value="1"/>
</dbReference>
<evidence type="ECO:0000256" key="12">
    <source>
        <dbReference type="ARBA" id="ARBA00033708"/>
    </source>
</evidence>
<dbReference type="InterPro" id="IPR001734">
    <property type="entry name" value="Na/solute_symporter"/>
</dbReference>
<evidence type="ECO:0000256" key="8">
    <source>
        <dbReference type="ARBA" id="ARBA00023053"/>
    </source>
</evidence>
<evidence type="ECO:0000256" key="7">
    <source>
        <dbReference type="ARBA" id="ARBA00022989"/>
    </source>
</evidence>
<evidence type="ECO:0000256" key="10">
    <source>
        <dbReference type="ARBA" id="ARBA00023136"/>
    </source>
</evidence>
<comment type="caution">
    <text evidence="15">The sequence shown here is derived from an EMBL/GenBank/DDBJ whole genome shotgun (WGS) entry which is preliminary data.</text>
</comment>
<keyword evidence="4" id="KW-1003">Cell membrane</keyword>
<sequence length="257" mass="27289">PGLEGPVADGVLALVAVRGLPGWAAAAVLAAGVAALMSTMDSQLLVMSAMVVRDLPRVFKRERFRFPGRRTSIILLAAVGLALAIRPAGTMLAIATQAFTGLAVLFPVTIAAAYWRGANPWAGLASIITGQALVALYHFKLLPSYGFLPVVPVVLASAAVLIAGSLLFPARELEPWAGPPTRTGMLRALAFALIFLAALDFWAWPQAGTGLLGLPVWLPYHLELCLLLSLVIARLCRAPQQEQNLRSRSVSTPSRPR</sequence>
<evidence type="ECO:0000256" key="5">
    <source>
        <dbReference type="ARBA" id="ARBA00022692"/>
    </source>
</evidence>
<feature type="non-terminal residue" evidence="15">
    <location>
        <position position="1"/>
    </location>
</feature>
<dbReference type="InterPro" id="IPR038377">
    <property type="entry name" value="Na/Glc_symporter_sf"/>
</dbReference>
<evidence type="ECO:0008006" key="16">
    <source>
        <dbReference type="Google" id="ProtNLM"/>
    </source>
</evidence>
<feature type="transmembrane region" description="Helical" evidence="14">
    <location>
        <begin position="121"/>
        <end position="139"/>
    </location>
</feature>
<feature type="transmembrane region" description="Helical" evidence="14">
    <location>
        <begin position="20"/>
        <end position="46"/>
    </location>
</feature>
<keyword evidence="11" id="KW-0739">Sodium transport</keyword>
<evidence type="ECO:0000256" key="4">
    <source>
        <dbReference type="ARBA" id="ARBA00022475"/>
    </source>
</evidence>
<feature type="transmembrane region" description="Helical" evidence="14">
    <location>
        <begin position="145"/>
        <end position="168"/>
    </location>
</feature>
<keyword evidence="5 14" id="KW-0812">Transmembrane</keyword>
<accession>A0A7V0T4X1</accession>
<name>A0A7V0T4X1_UNCW3</name>
<gene>
    <name evidence="15" type="ORF">ENN51_01065</name>
</gene>
<keyword evidence="10 14" id="KW-0472">Membrane</keyword>
<feature type="transmembrane region" description="Helical" evidence="14">
    <location>
        <begin position="217"/>
        <end position="236"/>
    </location>
</feature>
<evidence type="ECO:0000256" key="1">
    <source>
        <dbReference type="ARBA" id="ARBA00004651"/>
    </source>
</evidence>
<reference evidence="15" key="1">
    <citation type="journal article" date="2020" name="mSystems">
        <title>Genome- and Community-Level Interaction Insights into Carbon Utilization and Element Cycling Functions of Hydrothermarchaeota in Hydrothermal Sediment.</title>
        <authorList>
            <person name="Zhou Z."/>
            <person name="Liu Y."/>
            <person name="Xu W."/>
            <person name="Pan J."/>
            <person name="Luo Z.H."/>
            <person name="Li M."/>
        </authorList>
    </citation>
    <scope>NUCLEOTIDE SEQUENCE [LARGE SCALE GENOMIC DNA]</scope>
    <source>
        <strain evidence="15">SpSt-1182</strain>
    </source>
</reference>
<proteinExistence type="inferred from homology"/>
<keyword evidence="6" id="KW-0769">Symport</keyword>
<evidence type="ECO:0000256" key="9">
    <source>
        <dbReference type="ARBA" id="ARBA00023065"/>
    </source>
</evidence>
<keyword evidence="9" id="KW-0406">Ion transport</keyword>
<dbReference type="PROSITE" id="PS50283">
    <property type="entry name" value="NA_SOLUT_SYMP_3"/>
    <property type="match status" value="1"/>
</dbReference>
<protein>
    <recommendedName>
        <fullName evidence="16">Sodium:solute symporter family protein</fullName>
    </recommendedName>
</protein>
<feature type="transmembrane region" description="Helical" evidence="14">
    <location>
        <begin position="188"/>
        <end position="205"/>
    </location>
</feature>
<dbReference type="PANTHER" id="PTHR48086:SF3">
    <property type="entry name" value="SODIUM_PROLINE SYMPORTER"/>
    <property type="match status" value="1"/>
</dbReference>
<comment type="catalytic activity">
    <reaction evidence="12">
        <text>L-proline(in) + Na(+)(in) = L-proline(out) + Na(+)(out)</text>
        <dbReference type="Rhea" id="RHEA:28967"/>
        <dbReference type="ChEBI" id="CHEBI:29101"/>
        <dbReference type="ChEBI" id="CHEBI:60039"/>
    </reaction>
</comment>